<sequence length="74" mass="8435">MLEVVSTLNSRSTEHRVIKRDLCKSSNSQKTSFSMTQFPYFLVTPPSYTTDLRYFERDLHPNALLALIPLGPCA</sequence>
<reference evidence="1 2" key="1">
    <citation type="journal article" date="2015" name="Genome Biol.">
        <title>Comparative genomics of Steinernema reveals deeply conserved gene regulatory networks.</title>
        <authorList>
            <person name="Dillman A.R."/>
            <person name="Macchietto M."/>
            <person name="Porter C.F."/>
            <person name="Rogers A."/>
            <person name="Williams B."/>
            <person name="Antoshechkin I."/>
            <person name="Lee M.M."/>
            <person name="Goodwin Z."/>
            <person name="Lu X."/>
            <person name="Lewis E.E."/>
            <person name="Goodrich-Blair H."/>
            <person name="Stock S.P."/>
            <person name="Adams B.J."/>
            <person name="Sternberg P.W."/>
            <person name="Mortazavi A."/>
        </authorList>
    </citation>
    <scope>NUCLEOTIDE SEQUENCE [LARGE SCALE GENOMIC DNA]</scope>
    <source>
        <strain evidence="1 2">ALL</strain>
    </source>
</reference>
<comment type="caution">
    <text evidence="1">The sequence shown here is derived from an EMBL/GenBank/DDBJ whole genome shotgun (WGS) entry which is preliminary data.</text>
</comment>
<evidence type="ECO:0000313" key="1">
    <source>
        <dbReference type="EMBL" id="TKR89086.1"/>
    </source>
</evidence>
<dbReference type="Proteomes" id="UP000298663">
    <property type="component" value="Unassembled WGS sequence"/>
</dbReference>
<protein>
    <submittedName>
        <fullName evidence="1">Uncharacterized protein</fullName>
    </submittedName>
</protein>
<dbReference type="AlphaFoldDB" id="A0A4U5NZK4"/>
<dbReference type="EMBL" id="AZBU02000003">
    <property type="protein sequence ID" value="TKR89086.1"/>
    <property type="molecule type" value="Genomic_DNA"/>
</dbReference>
<name>A0A4U5NZK4_STECR</name>
<organism evidence="1 2">
    <name type="scientific">Steinernema carpocapsae</name>
    <name type="common">Entomopathogenic nematode</name>
    <dbReference type="NCBI Taxonomy" id="34508"/>
    <lineage>
        <taxon>Eukaryota</taxon>
        <taxon>Metazoa</taxon>
        <taxon>Ecdysozoa</taxon>
        <taxon>Nematoda</taxon>
        <taxon>Chromadorea</taxon>
        <taxon>Rhabditida</taxon>
        <taxon>Tylenchina</taxon>
        <taxon>Panagrolaimomorpha</taxon>
        <taxon>Strongyloidoidea</taxon>
        <taxon>Steinernematidae</taxon>
        <taxon>Steinernema</taxon>
    </lineage>
</organism>
<keyword evidence="2" id="KW-1185">Reference proteome</keyword>
<evidence type="ECO:0000313" key="2">
    <source>
        <dbReference type="Proteomes" id="UP000298663"/>
    </source>
</evidence>
<accession>A0A4U5NZK4</accession>
<proteinExistence type="predicted"/>
<reference evidence="1 2" key="2">
    <citation type="journal article" date="2019" name="G3 (Bethesda)">
        <title>Hybrid Assembly of the Genome of the Entomopathogenic Nematode Steinernema carpocapsae Identifies the X-Chromosome.</title>
        <authorList>
            <person name="Serra L."/>
            <person name="Macchietto M."/>
            <person name="Macias-Munoz A."/>
            <person name="McGill C.J."/>
            <person name="Rodriguez I.M."/>
            <person name="Rodriguez B."/>
            <person name="Murad R."/>
            <person name="Mortazavi A."/>
        </authorList>
    </citation>
    <scope>NUCLEOTIDE SEQUENCE [LARGE SCALE GENOMIC DNA]</scope>
    <source>
        <strain evidence="1 2">ALL</strain>
    </source>
</reference>
<gene>
    <name evidence="1" type="ORF">L596_013241</name>
</gene>